<sequence length="114" mass="13089">MFMCWNHTLSSFMSIALATKLLGKKTTLVGTVRGNKRELPKAAKQSKDNMPSFSILLYRSENCVLTIYKSKPNKKLAVLSSKHKFIKIDRSNRKMFTDSIQFYNKTKFGVDMTD</sequence>
<feature type="chain" id="PRO_5002211455" evidence="1">
    <location>
        <begin position="19"/>
        <end position="114"/>
    </location>
</feature>
<dbReference type="EMBL" id="GBYB01007339">
    <property type="protein sequence ID" value="JAG77106.1"/>
    <property type="molecule type" value="Transcribed_RNA"/>
</dbReference>
<keyword evidence="1" id="KW-0732">Signal</keyword>
<evidence type="ECO:0000259" key="2">
    <source>
        <dbReference type="Pfam" id="PF13843"/>
    </source>
</evidence>
<feature type="domain" description="PiggyBac transposable element-derived protein" evidence="2">
    <location>
        <begin position="10"/>
        <end position="112"/>
    </location>
</feature>
<accession>A0A0C9QUB7</accession>
<name>A0A0C9QUB7_9HYME</name>
<reference evidence="3" key="1">
    <citation type="submission" date="2015-01" db="EMBL/GenBank/DDBJ databases">
        <title>Transcriptome Assembly of Fopius arisanus.</title>
        <authorList>
            <person name="Geib S."/>
        </authorList>
    </citation>
    <scope>NUCLEOTIDE SEQUENCE</scope>
</reference>
<gene>
    <name evidence="3" type="primary">MJ0687</name>
    <name evidence="3" type="ORF">g.5656</name>
</gene>
<dbReference type="InterPro" id="IPR029526">
    <property type="entry name" value="PGBD"/>
</dbReference>
<dbReference type="Pfam" id="PF13843">
    <property type="entry name" value="DDE_Tnp_1_7"/>
    <property type="match status" value="1"/>
</dbReference>
<evidence type="ECO:0000313" key="3">
    <source>
        <dbReference type="EMBL" id="JAG77106.1"/>
    </source>
</evidence>
<dbReference type="AlphaFoldDB" id="A0A0C9QUB7"/>
<protein>
    <submittedName>
        <fullName evidence="3">MJ0687 protein</fullName>
    </submittedName>
</protein>
<organism evidence="3">
    <name type="scientific">Fopius arisanus</name>
    <dbReference type="NCBI Taxonomy" id="64838"/>
    <lineage>
        <taxon>Eukaryota</taxon>
        <taxon>Metazoa</taxon>
        <taxon>Ecdysozoa</taxon>
        <taxon>Arthropoda</taxon>
        <taxon>Hexapoda</taxon>
        <taxon>Insecta</taxon>
        <taxon>Pterygota</taxon>
        <taxon>Neoptera</taxon>
        <taxon>Endopterygota</taxon>
        <taxon>Hymenoptera</taxon>
        <taxon>Apocrita</taxon>
        <taxon>Ichneumonoidea</taxon>
        <taxon>Braconidae</taxon>
        <taxon>Opiinae</taxon>
        <taxon>Fopius</taxon>
    </lineage>
</organism>
<evidence type="ECO:0000256" key="1">
    <source>
        <dbReference type="SAM" id="SignalP"/>
    </source>
</evidence>
<proteinExistence type="predicted"/>
<feature type="signal peptide" evidence="1">
    <location>
        <begin position="1"/>
        <end position="18"/>
    </location>
</feature>